<dbReference type="InterPro" id="IPR019888">
    <property type="entry name" value="Tscrpt_reg_AsnC-like"/>
</dbReference>
<dbReference type="SUPFAM" id="SSF46785">
    <property type="entry name" value="Winged helix' DNA-binding domain"/>
    <property type="match status" value="1"/>
</dbReference>
<dbReference type="InterPro" id="IPR011008">
    <property type="entry name" value="Dimeric_a/b-barrel"/>
</dbReference>
<evidence type="ECO:0000313" key="6">
    <source>
        <dbReference type="Proteomes" id="UP000298860"/>
    </source>
</evidence>
<dbReference type="Proteomes" id="UP000298860">
    <property type="component" value="Unassembled WGS sequence"/>
</dbReference>
<keyword evidence="6" id="KW-1185">Reference proteome</keyword>
<dbReference type="Pfam" id="PF01037">
    <property type="entry name" value="AsnC_trans_reg"/>
    <property type="match status" value="1"/>
</dbReference>
<accession>A0A4D4JEH5</accession>
<dbReference type="GO" id="GO:0043200">
    <property type="term" value="P:response to amino acid"/>
    <property type="evidence" value="ECO:0007669"/>
    <property type="project" value="TreeGrafter"/>
</dbReference>
<evidence type="ECO:0000256" key="1">
    <source>
        <dbReference type="ARBA" id="ARBA00023015"/>
    </source>
</evidence>
<evidence type="ECO:0000256" key="3">
    <source>
        <dbReference type="ARBA" id="ARBA00023163"/>
    </source>
</evidence>
<gene>
    <name evidence="5" type="ORF">GTS_38860</name>
</gene>
<dbReference type="GO" id="GO:0005829">
    <property type="term" value="C:cytosol"/>
    <property type="evidence" value="ECO:0007669"/>
    <property type="project" value="TreeGrafter"/>
</dbReference>
<dbReference type="Gene3D" id="3.30.70.920">
    <property type="match status" value="1"/>
</dbReference>
<dbReference type="PANTHER" id="PTHR30154:SF34">
    <property type="entry name" value="TRANSCRIPTIONAL REGULATOR AZLB"/>
    <property type="match status" value="1"/>
</dbReference>
<feature type="domain" description="HTH asnC-type" evidence="4">
    <location>
        <begin position="24"/>
        <end position="84"/>
    </location>
</feature>
<organism evidence="5 6">
    <name type="scientific">Gandjariella thermophila</name>
    <dbReference type="NCBI Taxonomy" id="1931992"/>
    <lineage>
        <taxon>Bacteria</taxon>
        <taxon>Bacillati</taxon>
        <taxon>Actinomycetota</taxon>
        <taxon>Actinomycetes</taxon>
        <taxon>Pseudonocardiales</taxon>
        <taxon>Pseudonocardiaceae</taxon>
        <taxon>Gandjariella</taxon>
    </lineage>
</organism>
<dbReference type="Gene3D" id="1.10.10.10">
    <property type="entry name" value="Winged helix-like DNA-binding domain superfamily/Winged helix DNA-binding domain"/>
    <property type="match status" value="1"/>
</dbReference>
<dbReference type="Pfam" id="PF13404">
    <property type="entry name" value="HTH_AsnC-type"/>
    <property type="match status" value="1"/>
</dbReference>
<dbReference type="PRINTS" id="PR00033">
    <property type="entry name" value="HTHASNC"/>
</dbReference>
<dbReference type="InterPro" id="IPR000485">
    <property type="entry name" value="AsnC-type_HTH_dom"/>
</dbReference>
<keyword evidence="2" id="KW-0238">DNA-binding</keyword>
<dbReference type="EMBL" id="BJFL01000022">
    <property type="protein sequence ID" value="GDY32253.1"/>
    <property type="molecule type" value="Genomic_DNA"/>
</dbReference>
<reference evidence="6" key="1">
    <citation type="submission" date="2019-04" db="EMBL/GenBank/DDBJ databases">
        <title>Draft genome sequence of Pseudonocardiaceae bacterium SL3-2-4.</title>
        <authorList>
            <person name="Ningsih F."/>
            <person name="Yokota A."/>
            <person name="Sakai Y."/>
            <person name="Nanatani K."/>
            <person name="Yabe S."/>
            <person name="Oetari A."/>
            <person name="Sjamsuridzal W."/>
        </authorList>
    </citation>
    <scope>NUCLEOTIDE SEQUENCE [LARGE SCALE GENOMIC DNA]</scope>
    <source>
        <strain evidence="6">SL3-2-4</strain>
    </source>
</reference>
<evidence type="ECO:0000313" key="5">
    <source>
        <dbReference type="EMBL" id="GDY32253.1"/>
    </source>
</evidence>
<protein>
    <submittedName>
        <fullName evidence="5">Putative transcriptional regulator, AsnC family protein</fullName>
    </submittedName>
</protein>
<name>A0A4D4JEH5_9PSEU</name>
<keyword evidence="3" id="KW-0804">Transcription</keyword>
<comment type="caution">
    <text evidence="5">The sequence shown here is derived from an EMBL/GenBank/DDBJ whole genome shotgun (WGS) entry which is preliminary data.</text>
</comment>
<dbReference type="PROSITE" id="PS00519">
    <property type="entry name" value="HTH_ASNC_1"/>
    <property type="match status" value="1"/>
</dbReference>
<dbReference type="SUPFAM" id="SSF54909">
    <property type="entry name" value="Dimeric alpha+beta barrel"/>
    <property type="match status" value="1"/>
</dbReference>
<proteinExistence type="predicted"/>
<dbReference type="SMART" id="SM00344">
    <property type="entry name" value="HTH_ASNC"/>
    <property type="match status" value="1"/>
</dbReference>
<dbReference type="InterPro" id="IPR019885">
    <property type="entry name" value="Tscrpt_reg_HTH_AsnC-type_CS"/>
</dbReference>
<dbReference type="AlphaFoldDB" id="A0A4D4JEH5"/>
<dbReference type="GO" id="GO:0043565">
    <property type="term" value="F:sequence-specific DNA binding"/>
    <property type="evidence" value="ECO:0007669"/>
    <property type="project" value="InterPro"/>
</dbReference>
<sequence>MHGPRNIVFMAKHGPPRARRQVVLDDTARRIIDELRADGRRPYAAIGNAVGLSEAAVRQRVQRLVDSGLLRIVAVVDQDRLGHTRRALVGVRVEGDVDAVAAALTELDEVSRVLFTTGSFDVLAEVACRDDEHLLDLLGKHIRRLPGVVVTETFVVLGESGPGARHGPA</sequence>
<dbReference type="InterPro" id="IPR036390">
    <property type="entry name" value="WH_DNA-bd_sf"/>
</dbReference>
<keyword evidence="1" id="KW-0805">Transcription regulation</keyword>
<dbReference type="InterPro" id="IPR019887">
    <property type="entry name" value="Tscrpt_reg_AsnC/Lrp_C"/>
</dbReference>
<dbReference type="PROSITE" id="PS50956">
    <property type="entry name" value="HTH_ASNC_2"/>
    <property type="match status" value="1"/>
</dbReference>
<dbReference type="InterPro" id="IPR036388">
    <property type="entry name" value="WH-like_DNA-bd_sf"/>
</dbReference>
<evidence type="ECO:0000256" key="2">
    <source>
        <dbReference type="ARBA" id="ARBA00023125"/>
    </source>
</evidence>
<dbReference type="PANTHER" id="PTHR30154">
    <property type="entry name" value="LEUCINE-RESPONSIVE REGULATORY PROTEIN"/>
    <property type="match status" value="1"/>
</dbReference>
<evidence type="ECO:0000259" key="4">
    <source>
        <dbReference type="PROSITE" id="PS50956"/>
    </source>
</evidence>